<evidence type="ECO:0000256" key="2">
    <source>
        <dbReference type="SAM" id="SignalP"/>
    </source>
</evidence>
<dbReference type="OrthoDB" id="425936at2759"/>
<dbReference type="AlphaFoldDB" id="A0A8H5BZK0"/>
<feature type="signal peptide" evidence="2">
    <location>
        <begin position="1"/>
        <end position="21"/>
    </location>
</feature>
<evidence type="ECO:0000313" key="4">
    <source>
        <dbReference type="EMBL" id="KAF5332238.1"/>
    </source>
</evidence>
<feature type="region of interest" description="Disordered" evidence="1">
    <location>
        <begin position="145"/>
        <end position="168"/>
    </location>
</feature>
<comment type="caution">
    <text evidence="4">The sequence shown here is derived from an EMBL/GenBank/DDBJ whole genome shotgun (WGS) entry which is preliminary data.</text>
</comment>
<evidence type="ECO:0000256" key="1">
    <source>
        <dbReference type="SAM" id="MobiDB-lite"/>
    </source>
</evidence>
<evidence type="ECO:0000313" key="5">
    <source>
        <dbReference type="Proteomes" id="UP000541558"/>
    </source>
</evidence>
<keyword evidence="2" id="KW-0732">Signal</keyword>
<dbReference type="InterPro" id="IPR027372">
    <property type="entry name" value="Phytase-like_dom"/>
</dbReference>
<dbReference type="Pfam" id="PF13449">
    <property type="entry name" value="Phytase-like"/>
    <property type="match status" value="1"/>
</dbReference>
<dbReference type="Proteomes" id="UP000541558">
    <property type="component" value="Unassembled WGS sequence"/>
</dbReference>
<sequence length="493" mass="51960">MYSYPLLSSLVLCQLLSSARADTPVKLGGYSYVSKGPVAFGVLASNAVDSSGDTIGGIGSAMTIKRGTWSALKNGSFTGTFVMHPDSGPHGDLDKGYQTRQQEIEFVLTPYTGSSSLSLSDAKKTLSLAYRKTLLQVDVDGSKLSGVDPSGTQSSTTSSPALPLVSSSDPRLTIDAESIAQDVDGTFWMGDEYGPYIYHFNSAGQRIGVIQPPRAFLPITSQGYVDFSSSSVTGRVGGQGFEGLTMDHSTRTLYAMLQSALIQDGGVDSDGEESDTTSRYTRVVAYAVGGSSPELKGEWVVPLPRSASKGKTRPSSEILFVGNGTFLSLSRDAGGRGGNDDESSYKQIDLFSITGATNIAGSKYDDPKNPVAPGGTLASDVVPAAYASFVDLINKDSLKKFGLHNGSPNDETLIASRWEGLAIAPLCDSSNKDDYLVFAVSDNNFSTTDGVIGGVSYDEGLDVDTQFLVYRVTLPSLSRGSVETSLGISPCFS</sequence>
<dbReference type="EMBL" id="JAACJK010000111">
    <property type="protein sequence ID" value="KAF5332238.1"/>
    <property type="molecule type" value="Genomic_DNA"/>
</dbReference>
<reference evidence="4 5" key="1">
    <citation type="journal article" date="2020" name="ISME J.">
        <title>Uncovering the hidden diversity of litter-decomposition mechanisms in mushroom-forming fungi.</title>
        <authorList>
            <person name="Floudas D."/>
            <person name="Bentzer J."/>
            <person name="Ahren D."/>
            <person name="Johansson T."/>
            <person name="Persson P."/>
            <person name="Tunlid A."/>
        </authorList>
    </citation>
    <scope>NUCLEOTIDE SEQUENCE [LARGE SCALE GENOMIC DNA]</scope>
    <source>
        <strain evidence="4 5">CBS 175.51</strain>
    </source>
</reference>
<name>A0A8H5BZK0_9AGAR</name>
<dbReference type="PANTHER" id="PTHR37957:SF1">
    <property type="entry name" value="PHYTASE-LIKE DOMAIN-CONTAINING PROTEIN"/>
    <property type="match status" value="1"/>
</dbReference>
<protein>
    <recommendedName>
        <fullName evidence="3">Phytase-like domain-containing protein</fullName>
    </recommendedName>
</protein>
<feature type="chain" id="PRO_5034197668" description="Phytase-like domain-containing protein" evidence="2">
    <location>
        <begin position="22"/>
        <end position="493"/>
    </location>
</feature>
<keyword evidence="5" id="KW-1185">Reference proteome</keyword>
<dbReference type="PANTHER" id="PTHR37957">
    <property type="entry name" value="BLR7070 PROTEIN"/>
    <property type="match status" value="1"/>
</dbReference>
<accession>A0A8H5BZK0</accession>
<feature type="domain" description="Phytase-like" evidence="3">
    <location>
        <begin position="114"/>
        <end position="445"/>
    </location>
</feature>
<feature type="compositionally biased region" description="Low complexity" evidence="1">
    <location>
        <begin position="150"/>
        <end position="159"/>
    </location>
</feature>
<gene>
    <name evidence="4" type="ORF">D9611_008081</name>
</gene>
<organism evidence="4 5">
    <name type="scientific">Ephemerocybe angulata</name>
    <dbReference type="NCBI Taxonomy" id="980116"/>
    <lineage>
        <taxon>Eukaryota</taxon>
        <taxon>Fungi</taxon>
        <taxon>Dikarya</taxon>
        <taxon>Basidiomycota</taxon>
        <taxon>Agaricomycotina</taxon>
        <taxon>Agaricomycetes</taxon>
        <taxon>Agaricomycetidae</taxon>
        <taxon>Agaricales</taxon>
        <taxon>Agaricineae</taxon>
        <taxon>Psathyrellaceae</taxon>
        <taxon>Ephemerocybe</taxon>
    </lineage>
</organism>
<evidence type="ECO:0000259" key="3">
    <source>
        <dbReference type="Pfam" id="PF13449"/>
    </source>
</evidence>
<proteinExistence type="predicted"/>